<dbReference type="OMA" id="FYGFGYS"/>
<dbReference type="InterPro" id="IPR006076">
    <property type="entry name" value="FAD-dep_OxRdtase"/>
</dbReference>
<dbReference type="Proteomes" id="UP000002624">
    <property type="component" value="Unassembled WGS sequence"/>
</dbReference>
<dbReference type="HOGENOM" id="CLU_022730_0_0_1"/>
<gene>
    <name evidence="2" type="ORF">HCDG_05308</name>
</gene>
<reference evidence="3" key="1">
    <citation type="submission" date="2009-05" db="EMBL/GenBank/DDBJ databases">
        <title>The genome sequence of Ajellomyces capsulatus strain H143.</title>
        <authorList>
            <person name="Champion M."/>
            <person name="Cuomo C.A."/>
            <person name="Ma L.-J."/>
            <person name="Henn M.R."/>
            <person name="Sil A."/>
            <person name="Goldman B."/>
            <person name="Young S.K."/>
            <person name="Kodira C.D."/>
            <person name="Zeng Q."/>
            <person name="Koehrsen M."/>
            <person name="Alvarado L."/>
            <person name="Berlin A.M."/>
            <person name="Borenstein D."/>
            <person name="Chen Z."/>
            <person name="Engels R."/>
            <person name="Freedman E."/>
            <person name="Gellesch M."/>
            <person name="Goldberg J."/>
            <person name="Griggs A."/>
            <person name="Gujja S."/>
            <person name="Heiman D.I."/>
            <person name="Hepburn T.A."/>
            <person name="Howarth C."/>
            <person name="Jen D."/>
            <person name="Larson L."/>
            <person name="Lewis B."/>
            <person name="Mehta T."/>
            <person name="Park D."/>
            <person name="Pearson M."/>
            <person name="Roberts A."/>
            <person name="Saif S."/>
            <person name="Shea T.D."/>
            <person name="Shenoy N."/>
            <person name="Sisk P."/>
            <person name="Stolte C."/>
            <person name="Sykes S."/>
            <person name="Walk T."/>
            <person name="White J."/>
            <person name="Yandava C."/>
            <person name="Klein B."/>
            <person name="McEwen J.G."/>
            <person name="Puccia R."/>
            <person name="Goldman G.H."/>
            <person name="Felipe M.S."/>
            <person name="Nino-Vega G."/>
            <person name="San-Blas G."/>
            <person name="Taylor J.W."/>
            <person name="Mendoza L."/>
            <person name="Galagan J.E."/>
            <person name="Nusbaum C."/>
            <person name="Birren B.W."/>
        </authorList>
    </citation>
    <scope>NUCLEOTIDE SEQUENCE [LARGE SCALE GENOMIC DNA]</scope>
    <source>
        <strain evidence="3">H143</strain>
    </source>
</reference>
<dbReference type="EMBL" id="GG692425">
    <property type="protein sequence ID" value="EER40719.1"/>
    <property type="molecule type" value="Genomic_DNA"/>
</dbReference>
<organism evidence="2 3">
    <name type="scientific">Ajellomyces capsulatus (strain H143)</name>
    <name type="common">Darling's disease fungus</name>
    <name type="synonym">Histoplasma capsulatum</name>
    <dbReference type="NCBI Taxonomy" id="544712"/>
    <lineage>
        <taxon>Eukaryota</taxon>
        <taxon>Fungi</taxon>
        <taxon>Dikarya</taxon>
        <taxon>Ascomycota</taxon>
        <taxon>Pezizomycotina</taxon>
        <taxon>Eurotiomycetes</taxon>
        <taxon>Eurotiomycetidae</taxon>
        <taxon>Onygenales</taxon>
        <taxon>Ajellomycetaceae</taxon>
        <taxon>Histoplasma</taxon>
    </lineage>
</organism>
<evidence type="ECO:0000259" key="1">
    <source>
        <dbReference type="Pfam" id="PF01266"/>
    </source>
</evidence>
<dbReference type="InterPro" id="IPR036188">
    <property type="entry name" value="FAD/NAD-bd_sf"/>
</dbReference>
<dbReference type="PANTHER" id="PTHR13847:SF284">
    <property type="entry name" value="FAD DEPENDENT OXIDOREDUCTASE DOMAIN-CONTAINING PROTEIN"/>
    <property type="match status" value="1"/>
</dbReference>
<dbReference type="Gene3D" id="3.30.9.10">
    <property type="entry name" value="D-Amino Acid Oxidase, subunit A, domain 2"/>
    <property type="match status" value="1"/>
</dbReference>
<evidence type="ECO:0000313" key="3">
    <source>
        <dbReference type="Proteomes" id="UP000002624"/>
    </source>
</evidence>
<evidence type="ECO:0000313" key="2">
    <source>
        <dbReference type="EMBL" id="EER40719.1"/>
    </source>
</evidence>
<dbReference type="PANTHER" id="PTHR13847">
    <property type="entry name" value="SARCOSINE DEHYDROGENASE-RELATED"/>
    <property type="match status" value="1"/>
</dbReference>
<accession>C6HFW8</accession>
<dbReference type="GO" id="GO:0005737">
    <property type="term" value="C:cytoplasm"/>
    <property type="evidence" value="ECO:0007669"/>
    <property type="project" value="TreeGrafter"/>
</dbReference>
<dbReference type="OrthoDB" id="429143at2759"/>
<dbReference type="STRING" id="544712.C6HFW8"/>
<dbReference type="Pfam" id="PF01266">
    <property type="entry name" value="DAO"/>
    <property type="match status" value="1"/>
</dbReference>
<dbReference type="AlphaFoldDB" id="C6HFW8"/>
<dbReference type="SUPFAM" id="SSF51905">
    <property type="entry name" value="FAD/NAD(P)-binding domain"/>
    <property type="match status" value="1"/>
</dbReference>
<dbReference type="Gene3D" id="3.50.50.60">
    <property type="entry name" value="FAD/NAD(P)-binding domain"/>
    <property type="match status" value="1"/>
</dbReference>
<sequence length="363" mass="38769">MDERISIPVSLPHPNPTVSYWQNPPDEIGDICSTTQLPEEVDIAIVGSGISGAAIAYNVLCRAPGTNIVMLEARNAVSGATGRNGGHTKGASYTTFPTNVEKLGLDEAIKIAKLELNTVRQVHAFARKHNIACESEHIDTTDVIYNQESLEQAAAAVKFMQNVMPNHPASKYTFWNKKETEEKFLVPGAAGAVTYEAGSLSSYKFVIGLLKLCLNQGLNLQTNTPVTSLHKQESSASSSFNYGNSKGWTVVTPRGNIQAAQVIMATNGYSAAIYPKLQGVIVPVRGQVTAHRPGSAIPTSGLSTTYSFNYGSGFDYMIQCPDTSKYPRDIVIGGGFGESKNGGLANYGTTDDSVLDPAIKLGT</sequence>
<name>C6HFW8_AJECH</name>
<dbReference type="VEuPathDB" id="FungiDB:HCDG_05308"/>
<feature type="domain" description="FAD dependent oxidoreductase" evidence="1">
    <location>
        <begin position="42"/>
        <end position="338"/>
    </location>
</feature>
<protein>
    <submittedName>
        <fullName evidence="2">FAD dependent oxidoreductase</fullName>
    </submittedName>
</protein>
<dbReference type="eggNOG" id="ENOG502S0HA">
    <property type="taxonomic scope" value="Eukaryota"/>
</dbReference>
<proteinExistence type="predicted"/>